<evidence type="ECO:0000313" key="2">
    <source>
        <dbReference type="EMBL" id="KAE9409168.1"/>
    </source>
</evidence>
<evidence type="ECO:0000313" key="3">
    <source>
        <dbReference type="Proteomes" id="UP000799118"/>
    </source>
</evidence>
<accession>A0A6A4IIV3</accession>
<evidence type="ECO:0008006" key="4">
    <source>
        <dbReference type="Google" id="ProtNLM"/>
    </source>
</evidence>
<keyword evidence="1" id="KW-0812">Transmembrane</keyword>
<evidence type="ECO:0000256" key="1">
    <source>
        <dbReference type="SAM" id="Phobius"/>
    </source>
</evidence>
<dbReference type="AlphaFoldDB" id="A0A6A4IIV3"/>
<dbReference type="Proteomes" id="UP000799118">
    <property type="component" value="Unassembled WGS sequence"/>
</dbReference>
<keyword evidence="3" id="KW-1185">Reference proteome</keyword>
<organism evidence="2 3">
    <name type="scientific">Gymnopus androsaceus JB14</name>
    <dbReference type="NCBI Taxonomy" id="1447944"/>
    <lineage>
        <taxon>Eukaryota</taxon>
        <taxon>Fungi</taxon>
        <taxon>Dikarya</taxon>
        <taxon>Basidiomycota</taxon>
        <taxon>Agaricomycotina</taxon>
        <taxon>Agaricomycetes</taxon>
        <taxon>Agaricomycetidae</taxon>
        <taxon>Agaricales</taxon>
        <taxon>Marasmiineae</taxon>
        <taxon>Omphalotaceae</taxon>
        <taxon>Gymnopus</taxon>
    </lineage>
</organism>
<dbReference type="EMBL" id="ML769388">
    <property type="protein sequence ID" value="KAE9409168.1"/>
    <property type="molecule type" value="Genomic_DNA"/>
</dbReference>
<feature type="transmembrane region" description="Helical" evidence="1">
    <location>
        <begin position="64"/>
        <end position="84"/>
    </location>
</feature>
<proteinExistence type="predicted"/>
<keyword evidence="1" id="KW-0472">Membrane</keyword>
<name>A0A6A4IIV3_9AGAR</name>
<reference evidence="2" key="1">
    <citation type="journal article" date="2019" name="Environ. Microbiol.">
        <title>Fungal ecological strategies reflected in gene transcription - a case study of two litter decomposers.</title>
        <authorList>
            <person name="Barbi F."/>
            <person name="Kohler A."/>
            <person name="Barry K."/>
            <person name="Baskaran P."/>
            <person name="Daum C."/>
            <person name="Fauchery L."/>
            <person name="Ihrmark K."/>
            <person name="Kuo A."/>
            <person name="LaButti K."/>
            <person name="Lipzen A."/>
            <person name="Morin E."/>
            <person name="Grigoriev I.V."/>
            <person name="Henrissat B."/>
            <person name="Lindahl B."/>
            <person name="Martin F."/>
        </authorList>
    </citation>
    <scope>NUCLEOTIDE SEQUENCE</scope>
    <source>
        <strain evidence="2">JB14</strain>
    </source>
</reference>
<feature type="transmembrane region" description="Helical" evidence="1">
    <location>
        <begin position="91"/>
        <end position="110"/>
    </location>
</feature>
<dbReference type="OrthoDB" id="2558918at2759"/>
<feature type="transmembrane region" description="Helical" evidence="1">
    <location>
        <begin position="20"/>
        <end position="44"/>
    </location>
</feature>
<protein>
    <recommendedName>
        <fullName evidence="4">MARVEL domain-containing protein</fullName>
    </recommendedName>
</protein>
<sequence>MAGKSSEKVPQTSPRKTRKFWMYACAFAFMFGMTAAELGLVSDLLHEGGNSDTNYPSKEYKHDLGLLLFTCIVSLLYIIAHSFISMGMNIFLNFALAVFWGTGAGVLFHVSPFESYTCDRPASDFSPKWAAYADHCARVVAMQGLAWALWVLCIIMMFGMLFHLVEFKTRNNVSMYRV</sequence>
<gene>
    <name evidence="2" type="ORF">BT96DRAFT_931949</name>
</gene>
<keyword evidence="1" id="KW-1133">Transmembrane helix</keyword>
<feature type="transmembrane region" description="Helical" evidence="1">
    <location>
        <begin position="147"/>
        <end position="165"/>
    </location>
</feature>